<organism evidence="4 5">
    <name type="scientific">Micromonospora yangpuensis</name>
    <dbReference type="NCBI Taxonomy" id="683228"/>
    <lineage>
        <taxon>Bacteria</taxon>
        <taxon>Bacillati</taxon>
        <taxon>Actinomycetota</taxon>
        <taxon>Actinomycetes</taxon>
        <taxon>Micromonosporales</taxon>
        <taxon>Micromonosporaceae</taxon>
        <taxon>Micromonospora</taxon>
    </lineage>
</organism>
<protein>
    <submittedName>
        <fullName evidence="4">LPXTG-motif cell wall anchor domain-containing protein</fullName>
    </submittedName>
</protein>
<feature type="signal peptide" evidence="3">
    <location>
        <begin position="1"/>
        <end position="23"/>
    </location>
</feature>
<proteinExistence type="predicted"/>
<feature type="region of interest" description="Disordered" evidence="1">
    <location>
        <begin position="390"/>
        <end position="419"/>
    </location>
</feature>
<keyword evidence="2" id="KW-1133">Transmembrane helix</keyword>
<dbReference type="InterPro" id="IPR006311">
    <property type="entry name" value="TAT_signal"/>
</dbReference>
<evidence type="ECO:0000313" key="5">
    <source>
        <dbReference type="Proteomes" id="UP000198937"/>
    </source>
</evidence>
<name>A0A1C6TY43_9ACTN</name>
<evidence type="ECO:0000256" key="3">
    <source>
        <dbReference type="SAM" id="SignalP"/>
    </source>
</evidence>
<dbReference type="Proteomes" id="UP000198937">
    <property type="component" value="Unassembled WGS sequence"/>
</dbReference>
<keyword evidence="3" id="KW-0732">Signal</keyword>
<feature type="chain" id="PRO_5039156013" evidence="3">
    <location>
        <begin position="24"/>
        <end position="520"/>
    </location>
</feature>
<keyword evidence="2" id="KW-0812">Transmembrane</keyword>
<feature type="transmembrane region" description="Helical" evidence="2">
    <location>
        <begin position="494"/>
        <end position="514"/>
    </location>
</feature>
<accession>A0A1C6TY43</accession>
<dbReference type="OrthoDB" id="3967140at2"/>
<reference evidence="4 5" key="1">
    <citation type="submission" date="2016-06" db="EMBL/GenBank/DDBJ databases">
        <authorList>
            <person name="Kjaerup R.B."/>
            <person name="Dalgaard T.S."/>
            <person name="Juul-Madsen H.R."/>
        </authorList>
    </citation>
    <scope>NUCLEOTIDE SEQUENCE [LARGE SCALE GENOMIC DNA]</scope>
    <source>
        <strain evidence="4 5">DSM 45577</strain>
    </source>
</reference>
<keyword evidence="2" id="KW-0472">Membrane</keyword>
<dbReference type="EMBL" id="FMIA01000002">
    <property type="protein sequence ID" value="SCL46541.1"/>
    <property type="molecule type" value="Genomic_DNA"/>
</dbReference>
<dbReference type="PROSITE" id="PS51318">
    <property type="entry name" value="TAT"/>
    <property type="match status" value="1"/>
</dbReference>
<evidence type="ECO:0000313" key="4">
    <source>
        <dbReference type="EMBL" id="SCL46541.1"/>
    </source>
</evidence>
<dbReference type="NCBIfam" id="TIGR01167">
    <property type="entry name" value="LPXTG_anchor"/>
    <property type="match status" value="1"/>
</dbReference>
<dbReference type="STRING" id="683228.GA0070617_0305"/>
<dbReference type="AlphaFoldDB" id="A0A1C6TY43"/>
<evidence type="ECO:0000256" key="1">
    <source>
        <dbReference type="SAM" id="MobiDB-lite"/>
    </source>
</evidence>
<dbReference type="RefSeq" id="WP_091432924.1">
    <property type="nucleotide sequence ID" value="NZ_BMMJ01000003.1"/>
</dbReference>
<evidence type="ECO:0000256" key="2">
    <source>
        <dbReference type="SAM" id="Phobius"/>
    </source>
</evidence>
<sequence>MRTRSIRRLLAGLGVVGLVVAVAASPGAAAPEPADVRPAVAFDLYANNVALAPGGPKKSVDLTVLGDRPLPSATVTVDRSGVDGFATVAPSGGDCSAAGPVLTCQVLDEDGPSMGLLSLVVSLRENAEAGQRGELAFTVTEPGGGRSTFRSTVSVGAGVDLVAPAEAALTGRPGATVTAPLTVRNQGERAVEQLVLYVVGNYSLAPAKRYRNCEYFATGPHHSTPVTFACTFDRSLAPGAAVRVDSDFSFALPRDSWAPNTQHGTAVWLTPADWAALRSQRSPANQDGERGTDGVLGLASVSAAPQRAGEPQSELTPGDNSTEIVLTVQGDQQADAAANGARVSGEVGRTVPVTVGYTNKGPAVLNAGGRSFYTIVAVLVPEGTTAVRAPKNCRSDEDQGEEPGRPGGRHYSCFRTGPLPSGERAEFPFSLRIDKPGRHSSTITLGHNGSTVPVDLDPGNDTAKIVVDTAAQGGGDGDDDGGQGGGLPITGASVVTIAAIGGGLLLVGAALFFFTRRRQP</sequence>
<gene>
    <name evidence="4" type="ORF">GA0070617_0305</name>
</gene>
<keyword evidence="5" id="KW-1185">Reference proteome</keyword>